<dbReference type="EMBL" id="JADIMJ010000028">
    <property type="protein sequence ID" value="MBO8453417.1"/>
    <property type="molecule type" value="Genomic_DNA"/>
</dbReference>
<dbReference type="PANTHER" id="PTHR46401:SF2">
    <property type="entry name" value="GLYCOSYLTRANSFERASE WBBK-RELATED"/>
    <property type="match status" value="1"/>
</dbReference>
<proteinExistence type="predicted"/>
<feature type="domain" description="Glycosyltransferase subfamily 4-like N-terminal" evidence="3">
    <location>
        <begin position="15"/>
        <end position="164"/>
    </location>
</feature>
<dbReference type="InterPro" id="IPR028098">
    <property type="entry name" value="Glyco_trans_4-like_N"/>
</dbReference>
<feature type="domain" description="Glycosyl transferase family 1" evidence="2">
    <location>
        <begin position="178"/>
        <end position="328"/>
    </location>
</feature>
<dbReference type="Pfam" id="PF13439">
    <property type="entry name" value="Glyco_transf_4"/>
    <property type="match status" value="1"/>
</dbReference>
<dbReference type="AlphaFoldDB" id="A0A940DLR6"/>
<evidence type="ECO:0000259" key="3">
    <source>
        <dbReference type="Pfam" id="PF13439"/>
    </source>
</evidence>
<dbReference type="GO" id="GO:0009103">
    <property type="term" value="P:lipopolysaccharide biosynthetic process"/>
    <property type="evidence" value="ECO:0007669"/>
    <property type="project" value="TreeGrafter"/>
</dbReference>
<reference evidence="4" key="1">
    <citation type="submission" date="2020-10" db="EMBL/GenBank/DDBJ databases">
        <authorList>
            <person name="Gilroy R."/>
        </authorList>
    </citation>
    <scope>NUCLEOTIDE SEQUENCE</scope>
    <source>
        <strain evidence="4">F1-3629</strain>
    </source>
</reference>
<accession>A0A940DLR6</accession>
<dbReference type="FunFam" id="3.40.50.2000:FF:000119">
    <property type="entry name" value="Glycosyl transferase group 1"/>
    <property type="match status" value="1"/>
</dbReference>
<dbReference type="CDD" id="cd03809">
    <property type="entry name" value="GT4_MtfB-like"/>
    <property type="match status" value="1"/>
</dbReference>
<evidence type="ECO:0000313" key="5">
    <source>
        <dbReference type="Proteomes" id="UP000771749"/>
    </source>
</evidence>
<dbReference type="PANTHER" id="PTHR46401">
    <property type="entry name" value="GLYCOSYLTRANSFERASE WBBK-RELATED"/>
    <property type="match status" value="1"/>
</dbReference>
<dbReference type="Pfam" id="PF00534">
    <property type="entry name" value="Glycos_transf_1"/>
    <property type="match status" value="1"/>
</dbReference>
<dbReference type="Gene3D" id="3.40.50.2000">
    <property type="entry name" value="Glycogen Phosphorylase B"/>
    <property type="match status" value="2"/>
</dbReference>
<evidence type="ECO:0000256" key="1">
    <source>
        <dbReference type="ARBA" id="ARBA00022679"/>
    </source>
</evidence>
<dbReference type="GO" id="GO:0016757">
    <property type="term" value="F:glycosyltransferase activity"/>
    <property type="evidence" value="ECO:0007669"/>
    <property type="project" value="InterPro"/>
</dbReference>
<dbReference type="InterPro" id="IPR001296">
    <property type="entry name" value="Glyco_trans_1"/>
</dbReference>
<dbReference type="Proteomes" id="UP000771749">
    <property type="component" value="Unassembled WGS sequence"/>
</dbReference>
<comment type="caution">
    <text evidence="4">The sequence shown here is derived from an EMBL/GenBank/DDBJ whole genome shotgun (WGS) entry which is preliminary data.</text>
</comment>
<reference evidence="4" key="2">
    <citation type="journal article" date="2021" name="PeerJ">
        <title>Extensive microbial diversity within the chicken gut microbiome revealed by metagenomics and culture.</title>
        <authorList>
            <person name="Gilroy R."/>
            <person name="Ravi A."/>
            <person name="Getino M."/>
            <person name="Pursley I."/>
            <person name="Horton D.L."/>
            <person name="Alikhan N.F."/>
            <person name="Baker D."/>
            <person name="Gharbi K."/>
            <person name="Hall N."/>
            <person name="Watson M."/>
            <person name="Adriaenssens E.M."/>
            <person name="Foster-Nyarko E."/>
            <person name="Jarju S."/>
            <person name="Secka A."/>
            <person name="Antonio M."/>
            <person name="Oren A."/>
            <person name="Chaudhuri R.R."/>
            <person name="La Ragione R."/>
            <person name="Hildebrand F."/>
            <person name="Pallen M.J."/>
        </authorList>
    </citation>
    <scope>NUCLEOTIDE SEQUENCE</scope>
    <source>
        <strain evidence="4">F1-3629</strain>
    </source>
</reference>
<dbReference type="SUPFAM" id="SSF53756">
    <property type="entry name" value="UDP-Glycosyltransferase/glycogen phosphorylase"/>
    <property type="match status" value="1"/>
</dbReference>
<protein>
    <submittedName>
        <fullName evidence="4">Glycosyltransferase family 4 protein</fullName>
    </submittedName>
</protein>
<name>A0A940DLR6_9BACT</name>
<organism evidence="4 5">
    <name type="scientific">Candidatus Cryptobacteroides gallistercoris</name>
    <dbReference type="NCBI Taxonomy" id="2840765"/>
    <lineage>
        <taxon>Bacteria</taxon>
        <taxon>Pseudomonadati</taxon>
        <taxon>Bacteroidota</taxon>
        <taxon>Bacteroidia</taxon>
        <taxon>Bacteroidales</taxon>
        <taxon>Candidatus Cryptobacteroides</taxon>
    </lineage>
</organism>
<evidence type="ECO:0000259" key="2">
    <source>
        <dbReference type="Pfam" id="PF00534"/>
    </source>
</evidence>
<keyword evidence="1" id="KW-0808">Transferase</keyword>
<gene>
    <name evidence="4" type="ORF">IAC07_01685</name>
</gene>
<evidence type="ECO:0000313" key="4">
    <source>
        <dbReference type="EMBL" id="MBO8453417.1"/>
    </source>
</evidence>
<sequence>MLYVNGRFLLQDLTGVTRFAYEMCMALHRAGKHFVLLCPDGRLNDSYDVSELSIEQFGTGKSHFWEQVCLPVRFKTKKGRNLLLNFTGIGPVLVRNKIVTIHDISFMVDRRWFSFSYYLLYRILTPLSASTSRIIITVSEFSKSEINRRLGVSADKIRVIHNAVSGVFAQGGGPGIPGNRYILAVSSIDPRKNFRNLLLAFSEMKNKDLDLYLIGGQNAIFSADANELRRTIDSERIKWLGRVSDEELRRYYEHALYFIYPSLYEGFGLPPLEAMSCGTPVIASSIPPLKEVCGDAALYVNPADVGDMAAKMDMLAENADLRALLKDRGLARQHSFSWDKSAAQLTEILAEV</sequence>